<comment type="caution">
    <text evidence="1">The sequence shown here is derived from an EMBL/GenBank/DDBJ whole genome shotgun (WGS) entry which is preliminary data.</text>
</comment>
<gene>
    <name evidence="1" type="ORF">NPIL_441391</name>
</gene>
<name>A0A8X6QPD4_NEPPI</name>
<reference evidence="1" key="1">
    <citation type="submission" date="2020-08" db="EMBL/GenBank/DDBJ databases">
        <title>Multicomponent nature underlies the extraordinary mechanical properties of spider dragline silk.</title>
        <authorList>
            <person name="Kono N."/>
            <person name="Nakamura H."/>
            <person name="Mori M."/>
            <person name="Yoshida Y."/>
            <person name="Ohtoshi R."/>
            <person name="Malay A.D."/>
            <person name="Moran D.A.P."/>
            <person name="Tomita M."/>
            <person name="Numata K."/>
            <person name="Arakawa K."/>
        </authorList>
    </citation>
    <scope>NUCLEOTIDE SEQUENCE</scope>
</reference>
<accession>A0A8X6QPD4</accession>
<evidence type="ECO:0000313" key="2">
    <source>
        <dbReference type="Proteomes" id="UP000887013"/>
    </source>
</evidence>
<dbReference type="EMBL" id="BMAW01081402">
    <property type="protein sequence ID" value="GFU24299.1"/>
    <property type="molecule type" value="Genomic_DNA"/>
</dbReference>
<dbReference type="AlphaFoldDB" id="A0A8X6QPD4"/>
<organism evidence="1 2">
    <name type="scientific">Nephila pilipes</name>
    <name type="common">Giant wood spider</name>
    <name type="synonym">Nephila maculata</name>
    <dbReference type="NCBI Taxonomy" id="299642"/>
    <lineage>
        <taxon>Eukaryota</taxon>
        <taxon>Metazoa</taxon>
        <taxon>Ecdysozoa</taxon>
        <taxon>Arthropoda</taxon>
        <taxon>Chelicerata</taxon>
        <taxon>Arachnida</taxon>
        <taxon>Araneae</taxon>
        <taxon>Araneomorphae</taxon>
        <taxon>Entelegynae</taxon>
        <taxon>Araneoidea</taxon>
        <taxon>Nephilidae</taxon>
        <taxon>Nephila</taxon>
    </lineage>
</organism>
<proteinExistence type="predicted"/>
<sequence>MTEWAVLKPAPAVDLLSDYGLVVEHDLLCERCNGGLPHQPTSTPHLHLLQRLTGSWFLTMGLEVGVGVGACGQWRPFRNRF</sequence>
<evidence type="ECO:0000313" key="1">
    <source>
        <dbReference type="EMBL" id="GFU24299.1"/>
    </source>
</evidence>
<protein>
    <submittedName>
        <fullName evidence="1">Uncharacterized protein</fullName>
    </submittedName>
</protein>
<keyword evidence="2" id="KW-1185">Reference proteome</keyword>
<dbReference type="Proteomes" id="UP000887013">
    <property type="component" value="Unassembled WGS sequence"/>
</dbReference>